<gene>
    <name evidence="2" type="ORF">IC007_1827</name>
</gene>
<evidence type="ECO:0000256" key="1">
    <source>
        <dbReference type="SAM" id="Coils"/>
    </source>
</evidence>
<organism evidence="2 3">
    <name type="scientific">Sulfuracidifex tepidarius</name>
    <dbReference type="NCBI Taxonomy" id="1294262"/>
    <lineage>
        <taxon>Archaea</taxon>
        <taxon>Thermoproteota</taxon>
        <taxon>Thermoprotei</taxon>
        <taxon>Sulfolobales</taxon>
        <taxon>Sulfolobaceae</taxon>
        <taxon>Sulfuracidifex</taxon>
    </lineage>
</organism>
<dbReference type="EMBL" id="AP018930">
    <property type="protein sequence ID" value="BBG27282.1"/>
    <property type="molecule type" value="Genomic_DNA"/>
</dbReference>
<protein>
    <submittedName>
        <fullName evidence="2">Uncharacterized protein</fullName>
    </submittedName>
</protein>
<name>A0A510E436_9CREN</name>
<evidence type="ECO:0000313" key="3">
    <source>
        <dbReference type="Proteomes" id="UP000325030"/>
    </source>
</evidence>
<dbReference type="AlphaFoldDB" id="A0A510E436"/>
<accession>A0A510E436</accession>
<dbReference type="RefSeq" id="WP_149564872.1">
    <property type="nucleotide sequence ID" value="NZ_AP018930.1"/>
</dbReference>
<sequence length="95" mass="12039">MQTIYEENEKMRLEVQRYKELVERLEKRVEKLERENRDLKEDREELRRIMRHYKKKYLSLRRIIMRTMKIAEEKEKMIKFSEVLMQLRETGEFKG</sequence>
<feature type="coiled-coil region" evidence="1">
    <location>
        <begin position="1"/>
        <end position="56"/>
    </location>
</feature>
<dbReference type="GeneID" id="41718169"/>
<keyword evidence="1" id="KW-0175">Coiled coil</keyword>
<evidence type="ECO:0000313" key="2">
    <source>
        <dbReference type="EMBL" id="BBG27282.1"/>
    </source>
</evidence>
<reference evidence="3" key="1">
    <citation type="submission" date="2018-09" db="EMBL/GenBank/DDBJ databases">
        <title>Complete Genome Sequencing of Sulfolobus sp. JCM 16834.</title>
        <authorList>
            <person name="Kato S."/>
            <person name="Itoh T."/>
            <person name="Ohkuma M."/>
        </authorList>
    </citation>
    <scope>NUCLEOTIDE SEQUENCE [LARGE SCALE GENOMIC DNA]</scope>
    <source>
        <strain evidence="3">IC-007</strain>
    </source>
</reference>
<proteinExistence type="predicted"/>
<dbReference type="Proteomes" id="UP000325030">
    <property type="component" value="Chromosome"/>
</dbReference>